<evidence type="ECO:0000256" key="2">
    <source>
        <dbReference type="ARBA" id="ARBA00022691"/>
    </source>
</evidence>
<comment type="cofactor">
    <cofactor evidence="1">
        <name>[4Fe-4S] cluster</name>
        <dbReference type="ChEBI" id="CHEBI:49883"/>
    </cofactor>
</comment>
<dbReference type="Proteomes" id="UP000503011">
    <property type="component" value="Chromosome"/>
</dbReference>
<keyword evidence="4" id="KW-0408">Iron</keyword>
<evidence type="ECO:0000313" key="8">
    <source>
        <dbReference type="Proteomes" id="UP000503011"/>
    </source>
</evidence>
<dbReference type="InterPro" id="IPR058240">
    <property type="entry name" value="rSAM_sf"/>
</dbReference>
<gene>
    <name evidence="7" type="ORF">Psuf_042130</name>
</gene>
<accession>A0A6F8YLC8</accession>
<dbReference type="InterPro" id="IPR023404">
    <property type="entry name" value="rSAM_horseshoe"/>
</dbReference>
<evidence type="ECO:0000259" key="6">
    <source>
        <dbReference type="SMART" id="SM00729"/>
    </source>
</evidence>
<dbReference type="GO" id="GO:0046872">
    <property type="term" value="F:metal ion binding"/>
    <property type="evidence" value="ECO:0007669"/>
    <property type="project" value="UniProtKB-KW"/>
</dbReference>
<proteinExistence type="predicted"/>
<keyword evidence="2" id="KW-0949">S-adenosyl-L-methionine</keyword>
<dbReference type="Gene3D" id="3.80.30.20">
    <property type="entry name" value="tm_1862 like domain"/>
    <property type="match status" value="1"/>
</dbReference>
<dbReference type="GO" id="GO:0003824">
    <property type="term" value="F:catalytic activity"/>
    <property type="evidence" value="ECO:0007669"/>
    <property type="project" value="InterPro"/>
</dbReference>
<dbReference type="PANTHER" id="PTHR43409">
    <property type="entry name" value="ANAEROBIC MAGNESIUM-PROTOPORPHYRIN IX MONOMETHYL ESTER CYCLASE-RELATED"/>
    <property type="match status" value="1"/>
</dbReference>
<keyword evidence="5" id="KW-0411">Iron-sulfur</keyword>
<sequence>MYINQFSDGRIRRPYLALGDHGKDRPLLSRASRALFERFDLLRESPLHVPDTADPVAGMHYGFDAIEAAVDRQLRRNTALKQWVESALLEHPLWPPASLGISVMGPSQVFMAALIAKMAKMYFPETITILGGSHVTLLSGEMSRNRRYLENVDMILPGHSEQEFVEVISALDGTTPTARTSTAHPANEPMFDYIPLFSPEQLALYPQSRLTLPVQFTRGCYYARCTYCTYPVVEPQVTKLYPENARAAFEHLANLHGTRRFSIKDSLFTPAMLDHLSRALLREPEAAFKWSVTTKVSRQLIKLAPRLASAGLATVELGVETIHSNGQRLFDKFASQQDIEDVVLAFAHSDIVVIVNLIFGLPGETIRQAQYQLAWFQELQRSAPPGMVDCSLNMLEVVRGSPLAVGKTDGVEVRGIAPWAYCYDWNAPAWRRDFAPQLTGAELRPSGQHAHPDAA</sequence>
<dbReference type="PANTHER" id="PTHR43409:SF16">
    <property type="entry name" value="SLR0320 PROTEIN"/>
    <property type="match status" value="1"/>
</dbReference>
<evidence type="ECO:0000256" key="1">
    <source>
        <dbReference type="ARBA" id="ARBA00001966"/>
    </source>
</evidence>
<dbReference type="Pfam" id="PF04055">
    <property type="entry name" value="Radical_SAM"/>
    <property type="match status" value="1"/>
</dbReference>
<dbReference type="AlphaFoldDB" id="A0A6F8YLC8"/>
<reference evidence="7 8" key="1">
    <citation type="submission" date="2020-03" db="EMBL/GenBank/DDBJ databases">
        <title>Whole genome shotgun sequence of Phytohabitans suffuscus NBRC 105367.</title>
        <authorList>
            <person name="Komaki H."/>
            <person name="Tamura T."/>
        </authorList>
    </citation>
    <scope>NUCLEOTIDE SEQUENCE [LARGE SCALE GENOMIC DNA]</scope>
    <source>
        <strain evidence="7 8">NBRC 105367</strain>
    </source>
</reference>
<evidence type="ECO:0000256" key="5">
    <source>
        <dbReference type="ARBA" id="ARBA00023014"/>
    </source>
</evidence>
<evidence type="ECO:0000256" key="3">
    <source>
        <dbReference type="ARBA" id="ARBA00022723"/>
    </source>
</evidence>
<dbReference type="EMBL" id="AP022871">
    <property type="protein sequence ID" value="BCB86900.1"/>
    <property type="molecule type" value="Genomic_DNA"/>
</dbReference>
<dbReference type="KEGG" id="psuu:Psuf_042130"/>
<keyword evidence="3" id="KW-0479">Metal-binding</keyword>
<dbReference type="GO" id="GO:0005829">
    <property type="term" value="C:cytosol"/>
    <property type="evidence" value="ECO:0007669"/>
    <property type="project" value="TreeGrafter"/>
</dbReference>
<keyword evidence="8" id="KW-1185">Reference proteome</keyword>
<dbReference type="InterPro" id="IPR006638">
    <property type="entry name" value="Elp3/MiaA/NifB-like_rSAM"/>
</dbReference>
<dbReference type="InterPro" id="IPR007197">
    <property type="entry name" value="rSAM"/>
</dbReference>
<organism evidence="7 8">
    <name type="scientific">Phytohabitans suffuscus</name>
    <dbReference type="NCBI Taxonomy" id="624315"/>
    <lineage>
        <taxon>Bacteria</taxon>
        <taxon>Bacillati</taxon>
        <taxon>Actinomycetota</taxon>
        <taxon>Actinomycetes</taxon>
        <taxon>Micromonosporales</taxon>
        <taxon>Micromonosporaceae</taxon>
    </lineage>
</organism>
<dbReference type="GO" id="GO:0051536">
    <property type="term" value="F:iron-sulfur cluster binding"/>
    <property type="evidence" value="ECO:0007669"/>
    <property type="project" value="UniProtKB-KW"/>
</dbReference>
<feature type="domain" description="Elp3/MiaA/NifB-like radical SAM core" evidence="6">
    <location>
        <begin position="210"/>
        <end position="427"/>
    </location>
</feature>
<reference evidence="7 8" key="2">
    <citation type="submission" date="2020-03" db="EMBL/GenBank/DDBJ databases">
        <authorList>
            <person name="Ichikawa N."/>
            <person name="Kimura A."/>
            <person name="Kitahashi Y."/>
            <person name="Uohara A."/>
        </authorList>
    </citation>
    <scope>NUCLEOTIDE SEQUENCE [LARGE SCALE GENOMIC DNA]</scope>
    <source>
        <strain evidence="7 8">NBRC 105367</strain>
    </source>
</reference>
<name>A0A6F8YLC8_9ACTN</name>
<dbReference type="SMART" id="SM00729">
    <property type="entry name" value="Elp3"/>
    <property type="match status" value="1"/>
</dbReference>
<evidence type="ECO:0000256" key="4">
    <source>
        <dbReference type="ARBA" id="ARBA00023004"/>
    </source>
</evidence>
<dbReference type="SFLD" id="SFLDG01082">
    <property type="entry name" value="B12-binding_domain_containing"/>
    <property type="match status" value="1"/>
</dbReference>
<dbReference type="Gene3D" id="3.40.50.280">
    <property type="entry name" value="Cobalamin-binding domain"/>
    <property type="match status" value="1"/>
</dbReference>
<dbReference type="SFLD" id="SFLDS00029">
    <property type="entry name" value="Radical_SAM"/>
    <property type="match status" value="1"/>
</dbReference>
<dbReference type="SUPFAM" id="SSF102114">
    <property type="entry name" value="Radical SAM enzymes"/>
    <property type="match status" value="1"/>
</dbReference>
<evidence type="ECO:0000313" key="7">
    <source>
        <dbReference type="EMBL" id="BCB86900.1"/>
    </source>
</evidence>
<dbReference type="InterPro" id="IPR051198">
    <property type="entry name" value="BchE-like"/>
</dbReference>
<protein>
    <recommendedName>
        <fullName evidence="6">Elp3/MiaA/NifB-like radical SAM core domain-containing protein</fullName>
    </recommendedName>
</protein>